<evidence type="ECO:0000256" key="1">
    <source>
        <dbReference type="ARBA" id="ARBA00001946"/>
    </source>
</evidence>
<comment type="cofactor">
    <cofactor evidence="1">
        <name>Mg(2+)</name>
        <dbReference type="ChEBI" id="CHEBI:18420"/>
    </cofactor>
</comment>
<keyword evidence="6" id="KW-0547">Nucleotide-binding</keyword>
<proteinExistence type="inferred from homology"/>
<name>A0A0F9JP42_9ZZZZ</name>
<evidence type="ECO:0000256" key="7">
    <source>
        <dbReference type="ARBA" id="ARBA00022840"/>
    </source>
</evidence>
<gene>
    <name evidence="9" type="ORF">LCGC14_1503840</name>
</gene>
<organism evidence="9">
    <name type="scientific">marine sediment metagenome</name>
    <dbReference type="NCBI Taxonomy" id="412755"/>
    <lineage>
        <taxon>unclassified sequences</taxon>
        <taxon>metagenomes</taxon>
        <taxon>ecological metagenomes</taxon>
    </lineage>
</organism>
<dbReference type="GO" id="GO:0005524">
    <property type="term" value="F:ATP binding"/>
    <property type="evidence" value="ECO:0007669"/>
    <property type="project" value="UniProtKB-KW"/>
</dbReference>
<comment type="similarity">
    <text evidence="2">Belongs to the SELO family.</text>
</comment>
<dbReference type="GO" id="GO:0046872">
    <property type="term" value="F:metal ion binding"/>
    <property type="evidence" value="ECO:0007669"/>
    <property type="project" value="UniProtKB-KW"/>
</dbReference>
<evidence type="ECO:0000256" key="5">
    <source>
        <dbReference type="ARBA" id="ARBA00022723"/>
    </source>
</evidence>
<dbReference type="NCBIfam" id="NF000658">
    <property type="entry name" value="PRK00029.1"/>
    <property type="match status" value="1"/>
</dbReference>
<dbReference type="GO" id="GO:0070733">
    <property type="term" value="F:AMPylase activity"/>
    <property type="evidence" value="ECO:0007669"/>
    <property type="project" value="TreeGrafter"/>
</dbReference>
<dbReference type="InterPro" id="IPR003846">
    <property type="entry name" value="SelO"/>
</dbReference>
<evidence type="ECO:0000256" key="6">
    <source>
        <dbReference type="ARBA" id="ARBA00022741"/>
    </source>
</evidence>
<evidence type="ECO:0000256" key="8">
    <source>
        <dbReference type="ARBA" id="ARBA00022842"/>
    </source>
</evidence>
<comment type="caution">
    <text evidence="9">The sequence shown here is derived from an EMBL/GenBank/DDBJ whole genome shotgun (WGS) entry which is preliminary data.</text>
</comment>
<keyword evidence="7" id="KW-0067">ATP-binding</keyword>
<dbReference type="AlphaFoldDB" id="A0A0F9JP42"/>
<dbReference type="PANTHER" id="PTHR32057">
    <property type="entry name" value="PROTEIN ADENYLYLTRANSFERASE SELO, MITOCHONDRIAL"/>
    <property type="match status" value="1"/>
</dbReference>
<accession>A0A0F9JP42</accession>
<dbReference type="EMBL" id="LAZR01010949">
    <property type="protein sequence ID" value="KKM64191.1"/>
    <property type="molecule type" value="Genomic_DNA"/>
</dbReference>
<evidence type="ECO:0000256" key="4">
    <source>
        <dbReference type="ARBA" id="ARBA00022695"/>
    </source>
</evidence>
<keyword evidence="3" id="KW-0808">Transferase</keyword>
<keyword evidence="8" id="KW-0460">Magnesium</keyword>
<reference evidence="9" key="1">
    <citation type="journal article" date="2015" name="Nature">
        <title>Complex archaea that bridge the gap between prokaryotes and eukaryotes.</title>
        <authorList>
            <person name="Spang A."/>
            <person name="Saw J.H."/>
            <person name="Jorgensen S.L."/>
            <person name="Zaremba-Niedzwiedzka K."/>
            <person name="Martijn J."/>
            <person name="Lind A.E."/>
            <person name="van Eijk R."/>
            <person name="Schleper C."/>
            <person name="Guy L."/>
            <person name="Ettema T.J."/>
        </authorList>
    </citation>
    <scope>NUCLEOTIDE SEQUENCE</scope>
</reference>
<dbReference type="HAMAP" id="MF_00692">
    <property type="entry name" value="SelO"/>
    <property type="match status" value="1"/>
</dbReference>
<evidence type="ECO:0008006" key="10">
    <source>
        <dbReference type="Google" id="ProtNLM"/>
    </source>
</evidence>
<evidence type="ECO:0000256" key="3">
    <source>
        <dbReference type="ARBA" id="ARBA00022679"/>
    </source>
</evidence>
<protein>
    <recommendedName>
        <fullName evidence="10">Selenoprotein O</fullName>
    </recommendedName>
</protein>
<dbReference type="Pfam" id="PF02696">
    <property type="entry name" value="SelO"/>
    <property type="match status" value="1"/>
</dbReference>
<keyword evidence="5" id="KW-0479">Metal-binding</keyword>
<evidence type="ECO:0000256" key="2">
    <source>
        <dbReference type="ARBA" id="ARBA00009747"/>
    </source>
</evidence>
<sequence>MKLVARYTQVADDFAVPDSPSAVAAPTLLLWNDVLAQQLNIDVASAERADVFAGNLNNSDVKPVALGYSGHQFGHFSPRLGDGRAHLLGAVADQQQQLWDIQLKGAGATPFSRGGDGRCAIGPAVREYIMSEAMHALGVPTTRCLAVVASGETVYRQPPQPGAIVTRVASSHIRVGSFQYLASQGDVAGLQALADLAIARHYPEINTTGPERYLAFLANVVEKQIALVVSWMRVGFIHGVMNTDNTLISGETIDYGPCAMMNQFDFDTVFSSIDRQGRYAFGNQANIANWNCARLAESLLPLISDDEEQAVALLSPLINGFAEQFNHAFSQMWAQKLGLDGDQAGDKELVSELLGLLKTHKLDYTNTFDTLTESLQGSVTIASDLAAWSIKWLTRTNAHSYQIMRQANPRMIPRNHIIETILRDYERDGASSMLIDYLAALKSPYYTMANNAFWYSPPVDGDHNYQTFCGT</sequence>
<keyword evidence="4" id="KW-0548">Nucleotidyltransferase</keyword>
<evidence type="ECO:0000313" key="9">
    <source>
        <dbReference type="EMBL" id="KKM64191.1"/>
    </source>
</evidence>
<dbReference type="PANTHER" id="PTHR32057:SF14">
    <property type="entry name" value="PROTEIN ADENYLYLTRANSFERASE SELO, MITOCHONDRIAL"/>
    <property type="match status" value="1"/>
</dbReference>